<organism evidence="11 12">
    <name type="scientific">Mucilaginibacter myungsuensis</name>
    <dbReference type="NCBI Taxonomy" id="649104"/>
    <lineage>
        <taxon>Bacteria</taxon>
        <taxon>Pseudomonadati</taxon>
        <taxon>Bacteroidota</taxon>
        <taxon>Sphingobacteriia</taxon>
        <taxon>Sphingobacteriales</taxon>
        <taxon>Sphingobacteriaceae</taxon>
        <taxon>Mucilaginibacter</taxon>
    </lineage>
</organism>
<evidence type="ECO:0000313" key="12">
    <source>
        <dbReference type="Proteomes" id="UP000622475"/>
    </source>
</evidence>
<evidence type="ECO:0000256" key="1">
    <source>
        <dbReference type="ARBA" id="ARBA00004162"/>
    </source>
</evidence>
<comment type="function">
    <text evidence="9">Part of the twin-arginine translocation (Tat) system that transports large folded proteins containing a characteristic twin-arginine motif in their signal peptide across membranes. TatA could form the protein-conducting channel of the Tat system.</text>
</comment>
<comment type="subunit">
    <text evidence="9">Forms a complex with TatC.</text>
</comment>
<feature type="region of interest" description="Disordered" evidence="10">
    <location>
        <begin position="48"/>
        <end position="145"/>
    </location>
</feature>
<evidence type="ECO:0000256" key="7">
    <source>
        <dbReference type="ARBA" id="ARBA00023010"/>
    </source>
</evidence>
<dbReference type="Proteomes" id="UP000622475">
    <property type="component" value="Unassembled WGS sequence"/>
</dbReference>
<dbReference type="InterPro" id="IPR006312">
    <property type="entry name" value="TatA/E"/>
</dbReference>
<evidence type="ECO:0000313" key="11">
    <source>
        <dbReference type="EMBL" id="MBE9663269.1"/>
    </source>
</evidence>
<dbReference type="GO" id="GO:0008320">
    <property type="term" value="F:protein transmembrane transporter activity"/>
    <property type="evidence" value="ECO:0007669"/>
    <property type="project" value="UniProtKB-UniRule"/>
</dbReference>
<evidence type="ECO:0000256" key="5">
    <source>
        <dbReference type="ARBA" id="ARBA00022927"/>
    </source>
</evidence>
<protein>
    <recommendedName>
        <fullName evidence="9">Sec-independent protein translocase protein TatA</fullName>
    </recommendedName>
</protein>
<keyword evidence="4 9" id="KW-0812">Transmembrane</keyword>
<evidence type="ECO:0000256" key="6">
    <source>
        <dbReference type="ARBA" id="ARBA00022989"/>
    </source>
</evidence>
<sequence>MGGGELVLIMFVALLLFGGDKLPGLAKTLGKGIRDFKDASDDVKREINNQINNYDEKKETVAEKPAELPEHKADNNDESKPLIDTSPVAGAMTFSETPLTYDSDGTPMHYDENGHLVAMMEEKTGEGRAEETEEAEPQKINLAKE</sequence>
<accession>A0A929L2G7</accession>
<dbReference type="Pfam" id="PF02416">
    <property type="entry name" value="TatA_B_E"/>
    <property type="match status" value="1"/>
</dbReference>
<keyword evidence="3 9" id="KW-1003">Cell membrane</keyword>
<keyword evidence="7 9" id="KW-0811">Translocation</keyword>
<comment type="similarity">
    <text evidence="9">Belongs to the TatA/E family.</text>
</comment>
<dbReference type="PANTHER" id="PTHR42982:SF1">
    <property type="entry name" value="SEC-INDEPENDENT PROTEIN TRANSLOCASE PROTEIN TATA"/>
    <property type="match status" value="1"/>
</dbReference>
<keyword evidence="5 9" id="KW-0653">Protein transport</keyword>
<keyword evidence="2 9" id="KW-0813">Transport</keyword>
<dbReference type="PANTHER" id="PTHR42982">
    <property type="entry name" value="SEC-INDEPENDENT PROTEIN TRANSLOCASE PROTEIN TATA"/>
    <property type="match status" value="1"/>
</dbReference>
<proteinExistence type="inferred from homology"/>
<dbReference type="GO" id="GO:0033281">
    <property type="term" value="C:TAT protein transport complex"/>
    <property type="evidence" value="ECO:0007669"/>
    <property type="project" value="UniProtKB-UniRule"/>
</dbReference>
<dbReference type="GO" id="GO:0043953">
    <property type="term" value="P:protein transport by the Tat complex"/>
    <property type="evidence" value="ECO:0007669"/>
    <property type="project" value="UniProtKB-UniRule"/>
</dbReference>
<keyword evidence="6 9" id="KW-1133">Transmembrane helix</keyword>
<evidence type="ECO:0000256" key="9">
    <source>
        <dbReference type="HAMAP-Rule" id="MF_00236"/>
    </source>
</evidence>
<feature type="compositionally biased region" description="Basic and acidic residues" evidence="10">
    <location>
        <begin position="109"/>
        <end position="130"/>
    </location>
</feature>
<keyword evidence="12" id="KW-1185">Reference proteome</keyword>
<evidence type="ECO:0000256" key="4">
    <source>
        <dbReference type="ARBA" id="ARBA00022692"/>
    </source>
</evidence>
<evidence type="ECO:0000256" key="10">
    <source>
        <dbReference type="SAM" id="MobiDB-lite"/>
    </source>
</evidence>
<keyword evidence="8 9" id="KW-0472">Membrane</keyword>
<dbReference type="EMBL" id="JADFFL010000006">
    <property type="protein sequence ID" value="MBE9663269.1"/>
    <property type="molecule type" value="Genomic_DNA"/>
</dbReference>
<dbReference type="Gene3D" id="1.20.5.3310">
    <property type="match status" value="1"/>
</dbReference>
<comment type="caution">
    <text evidence="11">The sequence shown here is derived from an EMBL/GenBank/DDBJ whole genome shotgun (WGS) entry which is preliminary data.</text>
</comment>
<dbReference type="InterPro" id="IPR003369">
    <property type="entry name" value="TatA/B/E"/>
</dbReference>
<feature type="compositionally biased region" description="Basic and acidic residues" evidence="10">
    <location>
        <begin position="54"/>
        <end position="81"/>
    </location>
</feature>
<gene>
    <name evidence="9" type="primary">tatA</name>
    <name evidence="11" type="ORF">IRJ16_15380</name>
</gene>
<evidence type="ECO:0000256" key="3">
    <source>
        <dbReference type="ARBA" id="ARBA00022475"/>
    </source>
</evidence>
<reference evidence="11" key="1">
    <citation type="submission" date="2020-10" db="EMBL/GenBank/DDBJ databases">
        <title>Mucilaginibacter mali sp. nov., isolated from rhizosphere soil of apple orchard.</title>
        <authorList>
            <person name="Lee J.-S."/>
            <person name="Kim H.S."/>
            <person name="Kim J.-S."/>
        </authorList>
    </citation>
    <scope>NUCLEOTIDE SEQUENCE</scope>
    <source>
        <strain evidence="11">KCTC 22746</strain>
    </source>
</reference>
<name>A0A929L2G7_9SPHI</name>
<dbReference type="HAMAP" id="MF_00236">
    <property type="entry name" value="TatA_E"/>
    <property type="match status" value="1"/>
</dbReference>
<dbReference type="AlphaFoldDB" id="A0A929L2G7"/>
<evidence type="ECO:0000256" key="8">
    <source>
        <dbReference type="ARBA" id="ARBA00023136"/>
    </source>
</evidence>
<evidence type="ECO:0000256" key="2">
    <source>
        <dbReference type="ARBA" id="ARBA00022448"/>
    </source>
</evidence>
<comment type="subcellular location">
    <subcellularLocation>
        <location evidence="1 9">Cell membrane</location>
        <topology evidence="1 9">Single-pass membrane protein</topology>
    </subcellularLocation>
</comment>